<reference evidence="3 4" key="2">
    <citation type="journal article" date="2019" name="G3 (Bethesda)">
        <title>Hybrid Assembly of the Genome of the Entomopathogenic Nematode Steinernema carpocapsae Identifies the X-Chromosome.</title>
        <authorList>
            <person name="Serra L."/>
            <person name="Macchietto M."/>
            <person name="Macias-Munoz A."/>
            <person name="McGill C.J."/>
            <person name="Rodriguez I.M."/>
            <person name="Rodriguez B."/>
            <person name="Murad R."/>
            <person name="Mortazavi A."/>
        </authorList>
    </citation>
    <scope>NUCLEOTIDE SEQUENCE [LARGE SCALE GENOMIC DNA]</scope>
    <source>
        <strain evidence="3 4">ALL</strain>
    </source>
</reference>
<feature type="transmembrane region" description="Helical" evidence="2">
    <location>
        <begin position="118"/>
        <end position="141"/>
    </location>
</feature>
<organism evidence="3 4">
    <name type="scientific">Steinernema carpocapsae</name>
    <name type="common">Entomopathogenic nematode</name>
    <dbReference type="NCBI Taxonomy" id="34508"/>
    <lineage>
        <taxon>Eukaryota</taxon>
        <taxon>Metazoa</taxon>
        <taxon>Ecdysozoa</taxon>
        <taxon>Nematoda</taxon>
        <taxon>Chromadorea</taxon>
        <taxon>Rhabditida</taxon>
        <taxon>Tylenchina</taxon>
        <taxon>Panagrolaimomorpha</taxon>
        <taxon>Strongyloidoidea</taxon>
        <taxon>Steinernematidae</taxon>
        <taxon>Steinernema</taxon>
    </lineage>
</organism>
<name>A0A4U5LVT7_STECR</name>
<sequence length="223" mass="24655">MSFSSFTSTSTNSRRAPPVPPHGSHMVNRNPGIVITHASECDASSIRGHAERPHTLNVDTVNAFGVVQVEPLSVSPRVNVTYLKKRYSREDSLLGMEMPVFDKSQMVQKKGPSSPTTVLTMAGLFIVGVTLILSGIIVFTQNSFILQQREAEFLITAGIFVGVGLLMLVVCLVLQWKNVVKYFLDLNRDFYFLSTSENNKWKMAKGTGGTYEEQNNLPIPNSD</sequence>
<gene>
    <name evidence="3" type="ORF">L596_027551</name>
</gene>
<keyword evidence="2" id="KW-0472">Membrane</keyword>
<keyword evidence="4" id="KW-1185">Reference proteome</keyword>
<dbReference type="Proteomes" id="UP000298663">
    <property type="component" value="Unassembled WGS sequence"/>
</dbReference>
<proteinExistence type="predicted"/>
<evidence type="ECO:0000256" key="1">
    <source>
        <dbReference type="SAM" id="MobiDB-lite"/>
    </source>
</evidence>
<protein>
    <submittedName>
        <fullName evidence="3">Uncharacterized protein</fullName>
    </submittedName>
</protein>
<feature type="transmembrane region" description="Helical" evidence="2">
    <location>
        <begin position="153"/>
        <end position="174"/>
    </location>
</feature>
<comment type="caution">
    <text evidence="3">The sequence shown here is derived from an EMBL/GenBank/DDBJ whole genome shotgun (WGS) entry which is preliminary data.</text>
</comment>
<keyword evidence="2" id="KW-0812">Transmembrane</keyword>
<feature type="compositionally biased region" description="Low complexity" evidence="1">
    <location>
        <begin position="1"/>
        <end position="13"/>
    </location>
</feature>
<dbReference type="EMBL" id="AZBU02000011">
    <property type="protein sequence ID" value="TKR60279.1"/>
    <property type="molecule type" value="Genomic_DNA"/>
</dbReference>
<accession>A0A4U5LVT7</accession>
<dbReference type="OrthoDB" id="5919085at2759"/>
<feature type="region of interest" description="Disordered" evidence="1">
    <location>
        <begin position="1"/>
        <end position="29"/>
    </location>
</feature>
<evidence type="ECO:0000313" key="3">
    <source>
        <dbReference type="EMBL" id="TKR60279.1"/>
    </source>
</evidence>
<evidence type="ECO:0000256" key="2">
    <source>
        <dbReference type="SAM" id="Phobius"/>
    </source>
</evidence>
<dbReference type="AlphaFoldDB" id="A0A4U5LVT7"/>
<evidence type="ECO:0000313" key="4">
    <source>
        <dbReference type="Proteomes" id="UP000298663"/>
    </source>
</evidence>
<keyword evidence="2" id="KW-1133">Transmembrane helix</keyword>
<reference evidence="3 4" key="1">
    <citation type="journal article" date="2015" name="Genome Biol.">
        <title>Comparative genomics of Steinernema reveals deeply conserved gene regulatory networks.</title>
        <authorList>
            <person name="Dillman A.R."/>
            <person name="Macchietto M."/>
            <person name="Porter C.F."/>
            <person name="Rogers A."/>
            <person name="Williams B."/>
            <person name="Antoshechkin I."/>
            <person name="Lee M.M."/>
            <person name="Goodwin Z."/>
            <person name="Lu X."/>
            <person name="Lewis E.E."/>
            <person name="Goodrich-Blair H."/>
            <person name="Stock S.P."/>
            <person name="Adams B.J."/>
            <person name="Sternberg P.W."/>
            <person name="Mortazavi A."/>
        </authorList>
    </citation>
    <scope>NUCLEOTIDE SEQUENCE [LARGE SCALE GENOMIC DNA]</scope>
    <source>
        <strain evidence="3 4">ALL</strain>
    </source>
</reference>
<dbReference type="STRING" id="34508.A0A4U5LVT7"/>